<organism evidence="1">
    <name type="scientific">Siphoviridae sp. ct5jB2</name>
    <dbReference type="NCBI Taxonomy" id="2825337"/>
    <lineage>
        <taxon>Viruses</taxon>
        <taxon>Duplodnaviria</taxon>
        <taxon>Heunggongvirae</taxon>
        <taxon>Uroviricota</taxon>
        <taxon>Caudoviricetes</taxon>
    </lineage>
</organism>
<protein>
    <submittedName>
        <fullName evidence="1">Uncharacterized protein</fullName>
    </submittedName>
</protein>
<accession>A0A8S5TTT8</accession>
<evidence type="ECO:0000313" key="1">
    <source>
        <dbReference type="EMBL" id="DAF85618.1"/>
    </source>
</evidence>
<reference evidence="1" key="1">
    <citation type="journal article" date="2021" name="Proc. Natl. Acad. Sci. U.S.A.">
        <title>A Catalog of Tens of Thousands of Viruses from Human Metagenomes Reveals Hidden Associations with Chronic Diseases.</title>
        <authorList>
            <person name="Tisza M.J."/>
            <person name="Buck C.B."/>
        </authorList>
    </citation>
    <scope>NUCLEOTIDE SEQUENCE</scope>
    <source>
        <strain evidence="1">Ct5jB2</strain>
    </source>
</reference>
<proteinExistence type="predicted"/>
<name>A0A8S5TTT8_9CAUD</name>
<sequence length="67" mass="7947">MKRYTSNEMKNAYENGGYRERYAMDKGNKAIVYKNGHKCFKFTYSPRKEYQDANGALYDTVTRSWIS</sequence>
<dbReference type="EMBL" id="BK015927">
    <property type="protein sequence ID" value="DAF85618.1"/>
    <property type="molecule type" value="Genomic_DNA"/>
</dbReference>